<dbReference type="Gramene" id="Ma01_t02520.1">
    <property type="protein sequence ID" value="Ma01_p02520.1"/>
    <property type="gene ID" value="Ma01_g02520"/>
</dbReference>
<gene>
    <name evidence="3" type="ORF">GSMUA_286400.1</name>
</gene>
<feature type="compositionally biased region" description="Basic and acidic residues" evidence="2">
    <location>
        <begin position="297"/>
        <end position="315"/>
    </location>
</feature>
<dbReference type="EMBL" id="HG996466">
    <property type="protein sequence ID" value="CAG1858345.1"/>
    <property type="molecule type" value="Genomic_DNA"/>
</dbReference>
<feature type="coiled-coil region" evidence="1">
    <location>
        <begin position="248"/>
        <end position="282"/>
    </location>
</feature>
<feature type="compositionally biased region" description="Polar residues" evidence="2">
    <location>
        <begin position="331"/>
        <end position="340"/>
    </location>
</feature>
<dbReference type="FunCoup" id="A0A804HPI9">
    <property type="interactions" value="1419"/>
</dbReference>
<feature type="compositionally biased region" description="Pro residues" evidence="2">
    <location>
        <begin position="28"/>
        <end position="37"/>
    </location>
</feature>
<proteinExistence type="predicted"/>
<feature type="compositionally biased region" description="Acidic residues" evidence="2">
    <location>
        <begin position="320"/>
        <end position="330"/>
    </location>
</feature>
<feature type="compositionally biased region" description="Acidic residues" evidence="2">
    <location>
        <begin position="201"/>
        <end position="216"/>
    </location>
</feature>
<protein>
    <submittedName>
        <fullName evidence="3">(wild Malaysian banana) hypothetical protein</fullName>
    </submittedName>
</protein>
<dbReference type="InParanoid" id="A0A804HPI9"/>
<reference evidence="4" key="2">
    <citation type="submission" date="2021-05" db="UniProtKB">
        <authorList>
            <consortium name="EnsemblPlants"/>
        </authorList>
    </citation>
    <scope>IDENTIFICATION</scope>
    <source>
        <strain evidence="4">subsp. malaccensis</strain>
    </source>
</reference>
<keyword evidence="5" id="KW-1185">Reference proteome</keyword>
<dbReference type="Proteomes" id="UP000012960">
    <property type="component" value="Unplaced"/>
</dbReference>
<feature type="region of interest" description="Disordered" evidence="2">
    <location>
        <begin position="23"/>
        <end position="44"/>
    </location>
</feature>
<evidence type="ECO:0000313" key="4">
    <source>
        <dbReference type="EnsemblPlants" id="Ma01_p02520.2"/>
    </source>
</evidence>
<reference evidence="3" key="1">
    <citation type="submission" date="2021-03" db="EMBL/GenBank/DDBJ databases">
        <authorList>
            <consortium name="Genoscope - CEA"/>
            <person name="William W."/>
        </authorList>
    </citation>
    <scope>NUCLEOTIDE SEQUENCE</scope>
    <source>
        <strain evidence="3">Doubled-haploid Pahang</strain>
    </source>
</reference>
<feature type="region of interest" description="Disordered" evidence="2">
    <location>
        <begin position="295"/>
        <end position="340"/>
    </location>
</feature>
<dbReference type="OMA" id="EMVYPNF"/>
<evidence type="ECO:0000313" key="3">
    <source>
        <dbReference type="EMBL" id="CAG1858345.1"/>
    </source>
</evidence>
<dbReference type="KEGG" id="mus:103979674"/>
<evidence type="ECO:0000256" key="1">
    <source>
        <dbReference type="SAM" id="Coils"/>
    </source>
</evidence>
<evidence type="ECO:0000313" key="5">
    <source>
        <dbReference type="Proteomes" id="UP000012960"/>
    </source>
</evidence>
<dbReference type="EnsemblPlants" id="Ma01_t02520.1">
    <property type="protein sequence ID" value="Ma01_p02520.1"/>
    <property type="gene ID" value="Ma01_g02520"/>
</dbReference>
<accession>A0A804HPI9</accession>
<name>A0A804HPI9_MUSAM</name>
<dbReference type="AlphaFoldDB" id="A0A804HPI9"/>
<dbReference type="PANTHER" id="PTHR34484">
    <property type="entry name" value="OS02G0832600 PROTEIN"/>
    <property type="match status" value="1"/>
</dbReference>
<organism evidence="4 5">
    <name type="scientific">Musa acuminata subsp. malaccensis</name>
    <name type="common">Wild banana</name>
    <name type="synonym">Musa malaccensis</name>
    <dbReference type="NCBI Taxonomy" id="214687"/>
    <lineage>
        <taxon>Eukaryota</taxon>
        <taxon>Viridiplantae</taxon>
        <taxon>Streptophyta</taxon>
        <taxon>Embryophyta</taxon>
        <taxon>Tracheophyta</taxon>
        <taxon>Spermatophyta</taxon>
        <taxon>Magnoliopsida</taxon>
        <taxon>Liliopsida</taxon>
        <taxon>Zingiberales</taxon>
        <taxon>Musaceae</taxon>
        <taxon>Musa</taxon>
    </lineage>
</organism>
<evidence type="ECO:0000256" key="2">
    <source>
        <dbReference type="SAM" id="MobiDB-lite"/>
    </source>
</evidence>
<dbReference type="PANTHER" id="PTHR34484:SF2">
    <property type="entry name" value="OS02G0832600 PROTEIN"/>
    <property type="match status" value="1"/>
</dbReference>
<dbReference type="EnsemblPlants" id="Ma01_t02520.2">
    <property type="protein sequence ID" value="Ma01_p02520.2"/>
    <property type="gene ID" value="Ma01_g02520"/>
</dbReference>
<sequence>MNDPSQLMNRSFGIWPPPVAEESMGFPNPVPPPPPFAAPGGVKPGRTNWKAKKAADMRKKAATISGGVGAGVPLGGGGGAGAGVSGYRPPTLHELQFQNRVKARRFYPKKKFLRSAPFAPRNTTSFIIRAKKSGGIASLVSPCPVTPAVLPTPRFSPTREDLADMVKEEWGVDGYGSMKGLIRLRSPSGHEIRPAAATGGGEEDVEDEEGSSESDVEEHLEVERRLDHDVSRFEMLYPGEEHGLESAADLLESRVDDQDAHIARLEEENLTLKERVFLMEREMGDFRRRLQLLETRCPAREDTDHNNDGSNKKNNGEAAPENEDDAEECSGESSGNPMLE</sequence>
<dbReference type="OrthoDB" id="1935617at2759"/>
<dbReference type="Gramene" id="Ma01_t02520.2">
    <property type="protein sequence ID" value="Ma01_p02520.2"/>
    <property type="gene ID" value="Ma01_g02520"/>
</dbReference>
<feature type="region of interest" description="Disordered" evidence="2">
    <location>
        <begin position="189"/>
        <end position="219"/>
    </location>
</feature>
<keyword evidence="1" id="KW-0175">Coiled coil</keyword>